<proteinExistence type="predicted"/>
<accession>A0ABR1JFR6</accession>
<organism evidence="2 3">
    <name type="scientific">Marasmiellus scandens</name>
    <dbReference type="NCBI Taxonomy" id="2682957"/>
    <lineage>
        <taxon>Eukaryota</taxon>
        <taxon>Fungi</taxon>
        <taxon>Dikarya</taxon>
        <taxon>Basidiomycota</taxon>
        <taxon>Agaricomycotina</taxon>
        <taxon>Agaricomycetes</taxon>
        <taxon>Agaricomycetidae</taxon>
        <taxon>Agaricales</taxon>
        <taxon>Marasmiineae</taxon>
        <taxon>Omphalotaceae</taxon>
        <taxon>Marasmiellus</taxon>
    </lineage>
</organism>
<gene>
    <name evidence="2" type="ORF">VKT23_009271</name>
</gene>
<evidence type="ECO:0000313" key="2">
    <source>
        <dbReference type="EMBL" id="KAK7460551.1"/>
    </source>
</evidence>
<name>A0ABR1JFR6_9AGAR</name>
<keyword evidence="3" id="KW-1185">Reference proteome</keyword>
<dbReference type="Proteomes" id="UP001498398">
    <property type="component" value="Unassembled WGS sequence"/>
</dbReference>
<protein>
    <submittedName>
        <fullName evidence="2">Uncharacterized protein</fullName>
    </submittedName>
</protein>
<evidence type="ECO:0000313" key="3">
    <source>
        <dbReference type="Proteomes" id="UP001498398"/>
    </source>
</evidence>
<sequence>MSDIAYIILDDIQNPSVPGYGFYQGAGWIFTSSTFMGYYQETYSKANGTASLLVRYVGISFTLYGTIFTAEEFSTLDAGDEEPETIRLGSNCPARGPLYVSPENSATGIRYFDFSDGTEVDYMVVAVSDETDLRGQTILVDDSSPEIHWRGQHWTEERLVDSNDDDDDRSSCGISRPKMIPHGNGTHNKLYFSGGYLHAA</sequence>
<comment type="caution">
    <text evidence="2">The sequence shown here is derived from an EMBL/GenBank/DDBJ whole genome shotgun (WGS) entry which is preliminary data.</text>
</comment>
<dbReference type="EMBL" id="JBANRG010000015">
    <property type="protein sequence ID" value="KAK7460551.1"/>
    <property type="molecule type" value="Genomic_DNA"/>
</dbReference>
<feature type="region of interest" description="Disordered" evidence="1">
    <location>
        <begin position="160"/>
        <end position="180"/>
    </location>
</feature>
<evidence type="ECO:0000256" key="1">
    <source>
        <dbReference type="SAM" id="MobiDB-lite"/>
    </source>
</evidence>
<reference evidence="2 3" key="1">
    <citation type="submission" date="2024-01" db="EMBL/GenBank/DDBJ databases">
        <title>A draft genome for the cacao thread blight pathogen Marasmiellus scandens.</title>
        <authorList>
            <person name="Baruah I.K."/>
            <person name="Leung J."/>
            <person name="Bukari Y."/>
            <person name="Amoako-Attah I."/>
            <person name="Meinhardt L.W."/>
            <person name="Bailey B.A."/>
            <person name="Cohen S.P."/>
        </authorList>
    </citation>
    <scope>NUCLEOTIDE SEQUENCE [LARGE SCALE GENOMIC DNA]</scope>
    <source>
        <strain evidence="2 3">GH-19</strain>
    </source>
</reference>